<dbReference type="EMBL" id="JAFIRN010000002">
    <property type="protein sequence ID" value="KAG5854912.1"/>
    <property type="molecule type" value="Genomic_DNA"/>
</dbReference>
<feature type="region of interest" description="Disordered" evidence="1">
    <location>
        <begin position="60"/>
        <end position="96"/>
    </location>
</feature>
<evidence type="ECO:0000256" key="1">
    <source>
        <dbReference type="SAM" id="MobiDB-lite"/>
    </source>
</evidence>
<gene>
    <name evidence="2" type="ORF">ANANG_G00042980</name>
</gene>
<proteinExistence type="predicted"/>
<dbReference type="AlphaFoldDB" id="A0A9D3MU45"/>
<protein>
    <recommendedName>
        <fullName evidence="4">Protein TANC2</fullName>
    </recommendedName>
</protein>
<name>A0A9D3MU45_ANGAN</name>
<evidence type="ECO:0008006" key="4">
    <source>
        <dbReference type="Google" id="ProtNLM"/>
    </source>
</evidence>
<accession>A0A9D3MU45</accession>
<feature type="compositionally biased region" description="Basic and acidic residues" evidence="1">
    <location>
        <begin position="1"/>
        <end position="12"/>
    </location>
</feature>
<feature type="compositionally biased region" description="Basic and acidic residues" evidence="1">
    <location>
        <begin position="70"/>
        <end position="81"/>
    </location>
</feature>
<sequence>MGKPRAQDDHQLTRRRRGWWRRPGGPLLTVDPPAAAVLSVSAAFGPCAAPGSLCHSLCPSSADGGSEDPAELRPPHVDPRLSHAGQGGSSTDSDCAFEGDYAAPPLPVTEGMQHIRIMEGVSRSLPSSPLLTHQTVSMRLQPMKKLTGVRRAEHRPAGAFPSGGRDAPRGRACDAALTQSPRRCGLWNTEPWSGFSDAARRPQTLQSGKYRGHFVCERLTLKLMFWAGQQAAVSQSRDRTELWPRGQF</sequence>
<dbReference type="Proteomes" id="UP001044222">
    <property type="component" value="Unassembled WGS sequence"/>
</dbReference>
<reference evidence="2" key="1">
    <citation type="submission" date="2021-01" db="EMBL/GenBank/DDBJ databases">
        <title>A chromosome-scale assembly of European eel, Anguilla anguilla.</title>
        <authorList>
            <person name="Henkel C."/>
            <person name="Jong-Raadsen S.A."/>
            <person name="Dufour S."/>
            <person name="Weltzien F.-A."/>
            <person name="Palstra A.P."/>
            <person name="Pelster B."/>
            <person name="Spaink H.P."/>
            <person name="Van Den Thillart G.E."/>
            <person name="Jansen H."/>
            <person name="Zahm M."/>
            <person name="Klopp C."/>
            <person name="Cedric C."/>
            <person name="Louis A."/>
            <person name="Berthelot C."/>
            <person name="Parey E."/>
            <person name="Roest Crollius H."/>
            <person name="Montfort J."/>
            <person name="Robinson-Rechavi M."/>
            <person name="Bucao C."/>
            <person name="Bouchez O."/>
            <person name="Gislard M."/>
            <person name="Lluch J."/>
            <person name="Milhes M."/>
            <person name="Lampietro C."/>
            <person name="Lopez Roques C."/>
            <person name="Donnadieu C."/>
            <person name="Braasch I."/>
            <person name="Desvignes T."/>
            <person name="Postlethwait J."/>
            <person name="Bobe J."/>
            <person name="Guiguen Y."/>
            <person name="Dirks R."/>
        </authorList>
    </citation>
    <scope>NUCLEOTIDE SEQUENCE</scope>
    <source>
        <strain evidence="2">Tag_6206</strain>
        <tissue evidence="2">Liver</tissue>
    </source>
</reference>
<keyword evidence="3" id="KW-1185">Reference proteome</keyword>
<feature type="region of interest" description="Disordered" evidence="1">
    <location>
        <begin position="1"/>
        <end position="26"/>
    </location>
</feature>
<organism evidence="2 3">
    <name type="scientific">Anguilla anguilla</name>
    <name type="common">European freshwater eel</name>
    <name type="synonym">Muraena anguilla</name>
    <dbReference type="NCBI Taxonomy" id="7936"/>
    <lineage>
        <taxon>Eukaryota</taxon>
        <taxon>Metazoa</taxon>
        <taxon>Chordata</taxon>
        <taxon>Craniata</taxon>
        <taxon>Vertebrata</taxon>
        <taxon>Euteleostomi</taxon>
        <taxon>Actinopterygii</taxon>
        <taxon>Neopterygii</taxon>
        <taxon>Teleostei</taxon>
        <taxon>Anguilliformes</taxon>
        <taxon>Anguillidae</taxon>
        <taxon>Anguilla</taxon>
    </lineage>
</organism>
<comment type="caution">
    <text evidence="2">The sequence shown here is derived from an EMBL/GenBank/DDBJ whole genome shotgun (WGS) entry which is preliminary data.</text>
</comment>
<evidence type="ECO:0000313" key="2">
    <source>
        <dbReference type="EMBL" id="KAG5854912.1"/>
    </source>
</evidence>
<evidence type="ECO:0000313" key="3">
    <source>
        <dbReference type="Proteomes" id="UP001044222"/>
    </source>
</evidence>